<feature type="compositionally biased region" description="Polar residues" evidence="1">
    <location>
        <begin position="14"/>
        <end position="25"/>
    </location>
</feature>
<organism evidence="3 5">
    <name type="scientific">Mycolicibacterium diernhoferi</name>
    <dbReference type="NCBI Taxonomy" id="1801"/>
    <lineage>
        <taxon>Bacteria</taxon>
        <taxon>Bacillati</taxon>
        <taxon>Actinomycetota</taxon>
        <taxon>Actinomycetes</taxon>
        <taxon>Mycobacteriales</taxon>
        <taxon>Mycobacteriaceae</taxon>
        <taxon>Mycolicibacterium</taxon>
    </lineage>
</organism>
<dbReference type="STRING" id="1801.BRW64_23815"/>
<feature type="transmembrane region" description="Helical" evidence="2">
    <location>
        <begin position="47"/>
        <end position="69"/>
    </location>
</feature>
<dbReference type="Proteomes" id="UP000220340">
    <property type="component" value="Unassembled WGS sequence"/>
</dbReference>
<dbReference type="EMBL" id="PDCR01000022">
    <property type="protein sequence ID" value="PEG53153.1"/>
    <property type="molecule type" value="Genomic_DNA"/>
</dbReference>
<protein>
    <recommendedName>
        <fullName evidence="7">34 kDa antigenic protein</fullName>
    </recommendedName>
</protein>
<gene>
    <name evidence="3" type="ORF">BV510_13415</name>
    <name evidence="4" type="ORF">CRI78_17340</name>
</gene>
<sequence length="309" mass="30878">MTYPPGNPGYPPAQQGNQYAPTQQYGKVGEPQEGSAGSSAGPSKLPLYLTGVVAALGLATYAFNFGPMLTISNSDFPQFGSASGSTPGLGLAVAASVLAALLAAVGLLPKQKPATGLVAVVSTLSFLLVLAEVINAPAGLSIGWGLYLIIATTVLQAGVAIAALLFDAGVLSAPTPKPRYEQPYGQYGAPYYGQPGQQYGAPTQQPQRPGYPSQYGGYQGGQNTGGFPSAGQSGGHSAPEGHRAQGPHEGHNGPPTPPTGFPAFGQPSRAGEATGYGQGSGAPTTGLPTQPPSSATPPESSPQSGTSSS</sequence>
<feature type="transmembrane region" description="Helical" evidence="2">
    <location>
        <begin position="89"/>
        <end position="108"/>
    </location>
</feature>
<reference evidence="3 5" key="1">
    <citation type="submission" date="2016-09" db="EMBL/GenBank/DDBJ databases">
        <title>genome sequences of unsequenced Mycobacteria.</title>
        <authorList>
            <person name="Greninger A.L."/>
            <person name="Jerome K.R."/>
            <person name="Mcnair B."/>
            <person name="Wallis C."/>
            <person name="Fang F."/>
        </authorList>
    </citation>
    <scope>NUCLEOTIDE SEQUENCE [LARGE SCALE GENOMIC DNA]</scope>
    <source>
        <strain evidence="3 5">BM1</strain>
    </source>
</reference>
<feature type="region of interest" description="Disordered" evidence="1">
    <location>
        <begin position="182"/>
        <end position="309"/>
    </location>
</feature>
<keyword evidence="2" id="KW-1133">Transmembrane helix</keyword>
<dbReference type="AlphaFoldDB" id="A0A1Q4H6V1"/>
<evidence type="ECO:0000313" key="4">
    <source>
        <dbReference type="EMBL" id="PEG53153.1"/>
    </source>
</evidence>
<accession>A0A1Q4H6V1</accession>
<dbReference type="EMBL" id="MIJD01000125">
    <property type="protein sequence ID" value="OPE53859.1"/>
    <property type="molecule type" value="Genomic_DNA"/>
</dbReference>
<proteinExistence type="predicted"/>
<keyword evidence="2" id="KW-0812">Transmembrane</keyword>
<feature type="compositionally biased region" description="Basic and acidic residues" evidence="1">
    <location>
        <begin position="239"/>
        <end position="251"/>
    </location>
</feature>
<feature type="compositionally biased region" description="Pro residues" evidence="1">
    <location>
        <begin position="1"/>
        <end position="11"/>
    </location>
</feature>
<keyword evidence="6" id="KW-1185">Reference proteome</keyword>
<feature type="compositionally biased region" description="Low complexity" evidence="1">
    <location>
        <begin position="296"/>
        <end position="309"/>
    </location>
</feature>
<evidence type="ECO:0000313" key="3">
    <source>
        <dbReference type="EMBL" id="OPE53859.1"/>
    </source>
</evidence>
<evidence type="ECO:0000313" key="6">
    <source>
        <dbReference type="Proteomes" id="UP000220340"/>
    </source>
</evidence>
<feature type="compositionally biased region" description="Low complexity" evidence="1">
    <location>
        <begin position="182"/>
        <end position="216"/>
    </location>
</feature>
<evidence type="ECO:0000313" key="5">
    <source>
        <dbReference type="Proteomes" id="UP000191039"/>
    </source>
</evidence>
<keyword evidence="2" id="KW-0472">Membrane</keyword>
<dbReference type="OrthoDB" id="4763530at2"/>
<evidence type="ECO:0008006" key="7">
    <source>
        <dbReference type="Google" id="ProtNLM"/>
    </source>
</evidence>
<comment type="caution">
    <text evidence="3">The sequence shown here is derived from an EMBL/GenBank/DDBJ whole genome shotgun (WGS) entry which is preliminary data.</text>
</comment>
<evidence type="ECO:0000256" key="2">
    <source>
        <dbReference type="SAM" id="Phobius"/>
    </source>
</evidence>
<dbReference type="RefSeq" id="WP_073858928.1">
    <property type="nucleotide sequence ID" value="NZ_BAAATC010000004.1"/>
</dbReference>
<evidence type="ECO:0000256" key="1">
    <source>
        <dbReference type="SAM" id="MobiDB-lite"/>
    </source>
</evidence>
<dbReference type="Pfam" id="PF17270">
    <property type="entry name" value="DUF5336"/>
    <property type="match status" value="1"/>
</dbReference>
<feature type="transmembrane region" description="Helical" evidence="2">
    <location>
        <begin position="115"/>
        <end position="134"/>
    </location>
</feature>
<feature type="transmembrane region" description="Helical" evidence="2">
    <location>
        <begin position="146"/>
        <end position="171"/>
    </location>
</feature>
<dbReference type="Proteomes" id="UP000191039">
    <property type="component" value="Unassembled WGS sequence"/>
</dbReference>
<reference evidence="4 6" key="2">
    <citation type="submission" date="2017-10" db="EMBL/GenBank/DDBJ databases">
        <title>The new phylogeny of genus Mycobacterium.</title>
        <authorList>
            <person name="Tortoli E."/>
            <person name="Trovato A."/>
            <person name="Cirillo D.M."/>
        </authorList>
    </citation>
    <scope>NUCLEOTIDE SEQUENCE [LARGE SCALE GENOMIC DNA]</scope>
    <source>
        <strain evidence="4 6">IP141170001</strain>
    </source>
</reference>
<feature type="region of interest" description="Disordered" evidence="1">
    <location>
        <begin position="1"/>
        <end position="41"/>
    </location>
</feature>
<name>A0A1Q4H6V1_9MYCO</name>
<dbReference type="InterPro" id="IPR035166">
    <property type="entry name" value="DUF5336"/>
</dbReference>